<dbReference type="Pfam" id="PF00691">
    <property type="entry name" value="OmpA"/>
    <property type="match status" value="1"/>
</dbReference>
<dbReference type="STRING" id="1122159.SAMN02745246_00213"/>
<dbReference type="InterPro" id="IPR028974">
    <property type="entry name" value="TSP_type-3_rpt"/>
</dbReference>
<dbReference type="InterPro" id="IPR006665">
    <property type="entry name" value="OmpA-like"/>
</dbReference>
<evidence type="ECO:0000259" key="7">
    <source>
        <dbReference type="PROSITE" id="PS51123"/>
    </source>
</evidence>
<keyword evidence="2" id="KW-0732">Signal</keyword>
<dbReference type="GO" id="GO:0009279">
    <property type="term" value="C:cell outer membrane"/>
    <property type="evidence" value="ECO:0007669"/>
    <property type="project" value="UniProtKB-SubCell"/>
</dbReference>
<dbReference type="Proteomes" id="UP000290608">
    <property type="component" value="Unassembled WGS sequence"/>
</dbReference>
<organism evidence="8 9">
    <name type="scientific">Leeuwenhoekiella marinoflava</name>
    <dbReference type="NCBI Taxonomy" id="988"/>
    <lineage>
        <taxon>Bacteria</taxon>
        <taxon>Pseudomonadati</taxon>
        <taxon>Bacteroidota</taxon>
        <taxon>Flavobacteriia</taxon>
        <taxon>Flavobacteriales</taxon>
        <taxon>Flavobacteriaceae</taxon>
        <taxon>Leeuwenhoekiella</taxon>
    </lineage>
</organism>
<evidence type="ECO:0000256" key="2">
    <source>
        <dbReference type="ARBA" id="ARBA00022729"/>
    </source>
</evidence>
<comment type="caution">
    <text evidence="8">The sequence shown here is derived from an EMBL/GenBank/DDBJ whole genome shotgun (WGS) entry which is preliminary data.</text>
</comment>
<reference evidence="8 9" key="1">
    <citation type="submission" date="2018-07" db="EMBL/GenBank/DDBJ databases">
        <title>Leeuwenhoekiella genomics.</title>
        <authorList>
            <person name="Tahon G."/>
            <person name="Willems A."/>
        </authorList>
    </citation>
    <scope>NUCLEOTIDE SEQUENCE [LARGE SCALE GENOMIC DNA]</scope>
    <source>
        <strain evidence="8 9">LMG 1345</strain>
    </source>
</reference>
<dbReference type="EMBL" id="QOVL01000001">
    <property type="protein sequence ID" value="RXG33060.1"/>
    <property type="molecule type" value="Genomic_DNA"/>
</dbReference>
<dbReference type="GO" id="GO:0007155">
    <property type="term" value="P:cell adhesion"/>
    <property type="evidence" value="ECO:0007669"/>
    <property type="project" value="InterPro"/>
</dbReference>
<evidence type="ECO:0000256" key="5">
    <source>
        <dbReference type="PROSITE-ProRule" id="PRU00473"/>
    </source>
</evidence>
<dbReference type="Gene3D" id="4.10.1080.10">
    <property type="entry name" value="TSP type-3 repeat"/>
    <property type="match status" value="1"/>
</dbReference>
<dbReference type="PANTHER" id="PTHR30329:SF21">
    <property type="entry name" value="LIPOPROTEIN YIAD-RELATED"/>
    <property type="match status" value="1"/>
</dbReference>
<dbReference type="InterPro" id="IPR006664">
    <property type="entry name" value="OMP_bac"/>
</dbReference>
<dbReference type="InterPro" id="IPR036737">
    <property type="entry name" value="OmpA-like_sf"/>
</dbReference>
<protein>
    <submittedName>
        <fullName evidence="8">Outer membrane protein OmpA-like peptidoglycan-associated protein</fullName>
    </submittedName>
</protein>
<evidence type="ECO:0000256" key="6">
    <source>
        <dbReference type="SAM" id="MobiDB-lite"/>
    </source>
</evidence>
<evidence type="ECO:0000313" key="9">
    <source>
        <dbReference type="Proteomes" id="UP000290608"/>
    </source>
</evidence>
<dbReference type="GO" id="GO:0005509">
    <property type="term" value="F:calcium ion binding"/>
    <property type="evidence" value="ECO:0007669"/>
    <property type="project" value="InterPro"/>
</dbReference>
<dbReference type="CDD" id="cd07185">
    <property type="entry name" value="OmpA_C-like"/>
    <property type="match status" value="1"/>
</dbReference>
<dbReference type="PANTHER" id="PTHR30329">
    <property type="entry name" value="STATOR ELEMENT OF FLAGELLAR MOTOR COMPLEX"/>
    <property type="match status" value="1"/>
</dbReference>
<dbReference type="SUPFAM" id="SSF103088">
    <property type="entry name" value="OmpA-like"/>
    <property type="match status" value="1"/>
</dbReference>
<dbReference type="Gene3D" id="3.30.1330.60">
    <property type="entry name" value="OmpA-like domain"/>
    <property type="match status" value="1"/>
</dbReference>
<gene>
    <name evidence="8" type="ORF">DSL99_155</name>
</gene>
<feature type="compositionally biased region" description="Acidic residues" evidence="6">
    <location>
        <begin position="344"/>
        <end position="356"/>
    </location>
</feature>
<dbReference type="AlphaFoldDB" id="A0A4Q0PQZ5"/>
<proteinExistence type="predicted"/>
<evidence type="ECO:0000313" key="8">
    <source>
        <dbReference type="EMBL" id="RXG33060.1"/>
    </source>
</evidence>
<evidence type="ECO:0000256" key="3">
    <source>
        <dbReference type="ARBA" id="ARBA00023136"/>
    </source>
</evidence>
<dbReference type="InterPro" id="IPR003367">
    <property type="entry name" value="Thrombospondin_3-like_rpt"/>
</dbReference>
<evidence type="ECO:0000256" key="4">
    <source>
        <dbReference type="ARBA" id="ARBA00023237"/>
    </source>
</evidence>
<comment type="subcellular location">
    <subcellularLocation>
        <location evidence="1">Cell outer membrane</location>
    </subcellularLocation>
</comment>
<dbReference type="PROSITE" id="PS51123">
    <property type="entry name" value="OMPA_2"/>
    <property type="match status" value="1"/>
</dbReference>
<dbReference type="PRINTS" id="PR01021">
    <property type="entry name" value="OMPADOMAIN"/>
</dbReference>
<dbReference type="InterPro" id="IPR050330">
    <property type="entry name" value="Bact_OuterMem_StrucFunc"/>
</dbReference>
<accession>A0A4Q0PQZ5</accession>
<feature type="domain" description="OmpA-like" evidence="7">
    <location>
        <begin position="375"/>
        <end position="490"/>
    </location>
</feature>
<feature type="region of interest" description="Disordered" evidence="6">
    <location>
        <begin position="326"/>
        <end position="363"/>
    </location>
</feature>
<keyword evidence="4" id="KW-0998">Cell outer membrane</keyword>
<keyword evidence="3 5" id="KW-0472">Membrane</keyword>
<evidence type="ECO:0000256" key="1">
    <source>
        <dbReference type="ARBA" id="ARBA00004442"/>
    </source>
</evidence>
<dbReference type="Pfam" id="PF02412">
    <property type="entry name" value="TSP_3"/>
    <property type="match status" value="5"/>
</dbReference>
<sequence length="490" mass="52533">MRFLLNLTLLLDFNKLHLLQLTLKFYLLNMKNLTKLFLFAVLTFAGLSTANAQDKNNPWAVSIGVNAVDTYPVYPPDNRPLTGGFPDEFYNVSDHWNILPSVSTLYVGRYIGAGFALGVRGSINKIDKMGDLPVDDLAYYAVDGMFSYSFRDHLFGEGGWFDPYLGGGGGYVFIGDMPSHGTLNGTVGLKIWLSDHINLDLSSTYKHAMMPGTYYTRHMQHVVGVGFTFGGTDTDGDGIYDKDDECPETPGLKEFNGCPDTDGDGIKDSEDACPEVAGLPEFNGCPDTDGDGIPDNEDACPDVAGPAATNGCPDADGDGVIDSEDECPNEAGPASNNGCPFADADGDGVADKDDDCPNVAGPASNNGCPEVDASVLETLNGEAGRILFDTDKATIRKSSYATLTTIANIVKEYPTASFEVEGHADSRASNAYNMDLSERRAQSVVDYLTSKEGVNASQLSIKAYGEEQPIAPNTTAAGMQLNRRVKLTLK</sequence>
<dbReference type="SUPFAM" id="SSF103647">
    <property type="entry name" value="TSP type-3 repeat"/>
    <property type="match status" value="1"/>
</dbReference>
<name>A0A4Q0PQZ5_9FLAO</name>